<feature type="compositionally biased region" description="Low complexity" evidence="1">
    <location>
        <begin position="52"/>
        <end position="66"/>
    </location>
</feature>
<proteinExistence type="predicted"/>
<organism evidence="2 3">
    <name type="scientific">Panagrellus redivivus</name>
    <name type="common">Microworm</name>
    <dbReference type="NCBI Taxonomy" id="6233"/>
    <lineage>
        <taxon>Eukaryota</taxon>
        <taxon>Metazoa</taxon>
        <taxon>Ecdysozoa</taxon>
        <taxon>Nematoda</taxon>
        <taxon>Chromadorea</taxon>
        <taxon>Rhabditida</taxon>
        <taxon>Tylenchina</taxon>
        <taxon>Panagrolaimomorpha</taxon>
        <taxon>Panagrolaimoidea</taxon>
        <taxon>Panagrolaimidae</taxon>
        <taxon>Panagrellus</taxon>
    </lineage>
</organism>
<evidence type="ECO:0000256" key="1">
    <source>
        <dbReference type="SAM" id="MobiDB-lite"/>
    </source>
</evidence>
<reference evidence="2" key="1">
    <citation type="journal article" date="2013" name="Genetics">
        <title>The draft genome and transcriptome of Panagrellus redivivus are shaped by the harsh demands of a free-living lifestyle.</title>
        <authorList>
            <person name="Srinivasan J."/>
            <person name="Dillman A.R."/>
            <person name="Macchietto M.G."/>
            <person name="Heikkinen L."/>
            <person name="Lakso M."/>
            <person name="Fracchia K.M."/>
            <person name="Antoshechkin I."/>
            <person name="Mortazavi A."/>
            <person name="Wong G."/>
            <person name="Sternberg P.W."/>
        </authorList>
    </citation>
    <scope>NUCLEOTIDE SEQUENCE [LARGE SCALE GENOMIC DNA]</scope>
    <source>
        <strain evidence="2">MT8872</strain>
    </source>
</reference>
<feature type="region of interest" description="Disordered" evidence="1">
    <location>
        <begin position="52"/>
        <end position="108"/>
    </location>
</feature>
<evidence type="ECO:0000313" key="2">
    <source>
        <dbReference type="Proteomes" id="UP000492821"/>
    </source>
</evidence>
<evidence type="ECO:0000313" key="3">
    <source>
        <dbReference type="WBParaSite" id="Pan_g15465.t1"/>
    </source>
</evidence>
<dbReference type="Proteomes" id="UP000492821">
    <property type="component" value="Unassembled WGS sequence"/>
</dbReference>
<dbReference type="AlphaFoldDB" id="A0A7E4ZT11"/>
<protein>
    <submittedName>
        <fullName evidence="3">GON7 subunit of KEOPS complex</fullName>
    </submittedName>
</protein>
<reference evidence="3" key="2">
    <citation type="submission" date="2020-10" db="UniProtKB">
        <authorList>
            <consortium name="WormBaseParasite"/>
        </authorList>
    </citation>
    <scope>IDENTIFICATION</scope>
</reference>
<keyword evidence="2" id="KW-1185">Reference proteome</keyword>
<name>A0A7E4ZT11_PANRE</name>
<sequence>MHETTCTDAGDSCLCCCGPFVPNVANKTCEDLRKLIPGIDQTIDALYELESMESSFGESSSQGSDENANPMMARIRGGMDNDDAPPMAPFLQQRGGPAKFQKPSADFK</sequence>
<dbReference type="WBParaSite" id="Pan_g15465.t1">
    <property type="protein sequence ID" value="Pan_g15465.t1"/>
    <property type="gene ID" value="Pan_g15465"/>
</dbReference>
<accession>A0A7E4ZT11</accession>